<evidence type="ECO:0000313" key="3">
    <source>
        <dbReference type="Proteomes" id="UP000597656"/>
    </source>
</evidence>
<feature type="transmembrane region" description="Helical" evidence="1">
    <location>
        <begin position="202"/>
        <end position="221"/>
    </location>
</feature>
<keyword evidence="1" id="KW-1133">Transmembrane helix</keyword>
<accession>A0ABQ2HT39</accession>
<evidence type="ECO:0000313" key="2">
    <source>
        <dbReference type="EMBL" id="GGM88655.1"/>
    </source>
</evidence>
<evidence type="ECO:0000256" key="1">
    <source>
        <dbReference type="SAM" id="Phobius"/>
    </source>
</evidence>
<keyword evidence="1" id="KW-0472">Membrane</keyword>
<feature type="transmembrane region" description="Helical" evidence="1">
    <location>
        <begin position="405"/>
        <end position="429"/>
    </location>
</feature>
<organism evidence="2 3">
    <name type="scientific">Lentzea pudingi</name>
    <dbReference type="NCBI Taxonomy" id="1789439"/>
    <lineage>
        <taxon>Bacteria</taxon>
        <taxon>Bacillati</taxon>
        <taxon>Actinomycetota</taxon>
        <taxon>Actinomycetes</taxon>
        <taxon>Pseudonocardiales</taxon>
        <taxon>Pseudonocardiaceae</taxon>
        <taxon>Lentzea</taxon>
    </lineage>
</organism>
<keyword evidence="1" id="KW-0812">Transmembrane</keyword>
<keyword evidence="3" id="KW-1185">Reference proteome</keyword>
<dbReference type="Proteomes" id="UP000597656">
    <property type="component" value="Unassembled WGS sequence"/>
</dbReference>
<reference evidence="3" key="1">
    <citation type="journal article" date="2019" name="Int. J. Syst. Evol. Microbiol.">
        <title>The Global Catalogue of Microorganisms (GCM) 10K type strain sequencing project: providing services to taxonomists for standard genome sequencing and annotation.</title>
        <authorList>
            <consortium name="The Broad Institute Genomics Platform"/>
            <consortium name="The Broad Institute Genome Sequencing Center for Infectious Disease"/>
            <person name="Wu L."/>
            <person name="Ma J."/>
        </authorList>
    </citation>
    <scope>NUCLEOTIDE SEQUENCE [LARGE SCALE GENOMIC DNA]</scope>
    <source>
        <strain evidence="3">CGMCC 4.7319</strain>
    </source>
</reference>
<sequence length="436" mass="45774">MVVPARDRQATRARFLTGIPRRQAYSSPPGQLVVILVVLVALCLGAGVAGAFDVQQRRAALDRVIDRGGPLTGAAMDVYQSLSDADATVAGAYLVGDVEPAELRDRYRTNIAEASAALGTASLAEGTEADLTTLNTHLPVYTGLIETARTLNRQGLPQGVAYLREASTVAQTVMLPAAERLLGQENARLRQAQQEASSVDPVVIGAAVLVLLALLAAQVHLARTTRRIFNAGLLVATVCAVAAVAWLVTASVVAAAHAHAGRTEGTAQVAVFSEVRAEALKARCAESLILVARGNGTVHEADFDLAAARLSGRLLADAERAATTPGTRDAVRRAGEQWSNWLAGHKALREKDDGGEFDLAVKLATNAGQQGGTASPSRTVDDELGKAIQIANERFESESAHARNALAFGDLGVAVLMVLAALGVGFGYLPRLREYR</sequence>
<feature type="transmembrane region" description="Helical" evidence="1">
    <location>
        <begin position="32"/>
        <end position="52"/>
    </location>
</feature>
<name>A0ABQ2HT39_9PSEU</name>
<proteinExistence type="predicted"/>
<dbReference type="EMBL" id="BMNC01000003">
    <property type="protein sequence ID" value="GGM88655.1"/>
    <property type="molecule type" value="Genomic_DNA"/>
</dbReference>
<protein>
    <recommendedName>
        <fullName evidence="4">Secreted protein</fullName>
    </recommendedName>
</protein>
<comment type="caution">
    <text evidence="2">The sequence shown here is derived from an EMBL/GenBank/DDBJ whole genome shotgun (WGS) entry which is preliminary data.</text>
</comment>
<evidence type="ECO:0008006" key="4">
    <source>
        <dbReference type="Google" id="ProtNLM"/>
    </source>
</evidence>
<feature type="transmembrane region" description="Helical" evidence="1">
    <location>
        <begin position="228"/>
        <end position="248"/>
    </location>
</feature>
<gene>
    <name evidence="2" type="ORF">GCM10011609_26740</name>
</gene>